<feature type="domain" description="Protein kinase" evidence="3">
    <location>
        <begin position="28"/>
        <end position="165"/>
    </location>
</feature>
<dbReference type="EMBL" id="JACMSC010000022">
    <property type="protein sequence ID" value="KAG6468992.1"/>
    <property type="molecule type" value="Genomic_DNA"/>
</dbReference>
<keyword evidence="1" id="KW-0547">Nucleotide-binding</keyword>
<dbReference type="InterPro" id="IPR000719">
    <property type="entry name" value="Prot_kinase_dom"/>
</dbReference>
<dbReference type="InterPro" id="IPR011009">
    <property type="entry name" value="Kinase-like_dom_sf"/>
</dbReference>
<evidence type="ECO:0000313" key="4">
    <source>
        <dbReference type="EMBL" id="KAG6468992.1"/>
    </source>
</evidence>
<dbReference type="SMART" id="SM00220">
    <property type="entry name" value="S_TKc"/>
    <property type="match status" value="1"/>
</dbReference>
<proteinExistence type="predicted"/>
<accession>A0A8J5C9N0</accession>
<dbReference type="GO" id="GO:0005524">
    <property type="term" value="F:ATP binding"/>
    <property type="evidence" value="ECO:0007669"/>
    <property type="project" value="UniProtKB-KW"/>
</dbReference>
<dbReference type="SUPFAM" id="SSF56112">
    <property type="entry name" value="Protein kinase-like (PK-like)"/>
    <property type="match status" value="1"/>
</dbReference>
<gene>
    <name evidence="4" type="ORF">ZIOFF_073689</name>
</gene>
<comment type="caution">
    <text evidence="4">The sequence shown here is derived from an EMBL/GenBank/DDBJ whole genome shotgun (WGS) entry which is preliminary data.</text>
</comment>
<dbReference type="InterPro" id="IPR050117">
    <property type="entry name" value="MAPK"/>
</dbReference>
<keyword evidence="2" id="KW-0067">ATP-binding</keyword>
<dbReference type="PANTHER" id="PTHR24055">
    <property type="entry name" value="MITOGEN-ACTIVATED PROTEIN KINASE"/>
    <property type="match status" value="1"/>
</dbReference>
<dbReference type="Gene3D" id="1.10.510.10">
    <property type="entry name" value="Transferase(Phosphotransferase) domain 1"/>
    <property type="match status" value="1"/>
</dbReference>
<sequence>MKRPIRCSLRHCLPIDCIDTPAPYRLSNENESDICLRVASNRHRCLVDYPHLIQREIKLLRQSKHDNIIALKDVMVPPNRRSFRDVYLAFELMDTDLCEIIQSLQPLSDYQCRHFLFQPGRAGNPGSASDIPSCQSLGYRLAEEDASFDPTKRIDVTKALQHSYTASFYDPLFDPATDDPVDLGFDDDVKKDAIRDDVGGDAFLSPRRRSCFQSLKILCKSSYKALDRVISI</sequence>
<evidence type="ECO:0000256" key="1">
    <source>
        <dbReference type="ARBA" id="ARBA00022741"/>
    </source>
</evidence>
<reference evidence="4 5" key="1">
    <citation type="submission" date="2020-08" db="EMBL/GenBank/DDBJ databases">
        <title>Plant Genome Project.</title>
        <authorList>
            <person name="Zhang R.-G."/>
        </authorList>
    </citation>
    <scope>NUCLEOTIDE SEQUENCE [LARGE SCALE GENOMIC DNA]</scope>
    <source>
        <tissue evidence="4">Rhizome</tissue>
    </source>
</reference>
<evidence type="ECO:0000259" key="3">
    <source>
        <dbReference type="SMART" id="SM00220"/>
    </source>
</evidence>
<evidence type="ECO:0000256" key="2">
    <source>
        <dbReference type="ARBA" id="ARBA00022840"/>
    </source>
</evidence>
<dbReference type="Proteomes" id="UP000734854">
    <property type="component" value="Unassembled WGS sequence"/>
</dbReference>
<dbReference type="GO" id="GO:0004672">
    <property type="term" value="F:protein kinase activity"/>
    <property type="evidence" value="ECO:0007669"/>
    <property type="project" value="InterPro"/>
</dbReference>
<organism evidence="4 5">
    <name type="scientific">Zingiber officinale</name>
    <name type="common">Ginger</name>
    <name type="synonym">Amomum zingiber</name>
    <dbReference type="NCBI Taxonomy" id="94328"/>
    <lineage>
        <taxon>Eukaryota</taxon>
        <taxon>Viridiplantae</taxon>
        <taxon>Streptophyta</taxon>
        <taxon>Embryophyta</taxon>
        <taxon>Tracheophyta</taxon>
        <taxon>Spermatophyta</taxon>
        <taxon>Magnoliopsida</taxon>
        <taxon>Liliopsida</taxon>
        <taxon>Zingiberales</taxon>
        <taxon>Zingiberaceae</taxon>
        <taxon>Zingiber</taxon>
    </lineage>
</organism>
<keyword evidence="5" id="KW-1185">Reference proteome</keyword>
<name>A0A8J5C9N0_ZINOF</name>
<dbReference type="Gene3D" id="3.30.200.20">
    <property type="entry name" value="Phosphorylase Kinase, domain 1"/>
    <property type="match status" value="1"/>
</dbReference>
<dbReference type="AlphaFoldDB" id="A0A8J5C9N0"/>
<protein>
    <recommendedName>
        <fullName evidence="3">Protein kinase domain-containing protein</fullName>
    </recommendedName>
</protein>
<evidence type="ECO:0000313" key="5">
    <source>
        <dbReference type="Proteomes" id="UP000734854"/>
    </source>
</evidence>